<comment type="function">
    <text evidence="4">Plays a role in RAN-dependent nucleocytoplasmic transport. Alleviates the TNPO1-dependent inhibition of RAN GTPase activity and mediates the dissociation of RAN from proteins involved in transport into the nucleus. Induces a conformation change in the complex formed by XPO1 and RAN that triggers the release of the nuclear export signal of cargo proteins. Promotes the disassembly of the complex formed by RAN and importin beta. Promotes dissociation of RAN from a complex with KPNA2 and CSE1L. Required for normal mitotic spindle assembly and normal progress through mitosis via its effect on RAN. Does not increase the RAN GTPase activity by itself, but increases GTP hydrolysis mediated by RANGAP1. Inhibits RCC1-dependent exchange of RAN-bound GDP by GTP.</text>
</comment>
<dbReference type="InterPro" id="IPR000156">
    <property type="entry name" value="Ran_bind_dom"/>
</dbReference>
<evidence type="ECO:0000256" key="6">
    <source>
        <dbReference type="ARBA" id="ARBA00066150"/>
    </source>
</evidence>
<name>A0A5N5TB70_9CRUS</name>
<evidence type="ECO:0000313" key="12">
    <source>
        <dbReference type="Proteomes" id="UP000326759"/>
    </source>
</evidence>
<feature type="compositionally biased region" description="Polar residues" evidence="9">
    <location>
        <begin position="16"/>
        <end position="31"/>
    </location>
</feature>
<gene>
    <name evidence="11" type="primary">RANBP1</name>
    <name evidence="11" type="ORF">Anas_08604</name>
</gene>
<dbReference type="GO" id="GO:0005096">
    <property type="term" value="F:GTPase activator activity"/>
    <property type="evidence" value="ECO:0007669"/>
    <property type="project" value="UniProtKB-KW"/>
</dbReference>
<dbReference type="SUPFAM" id="SSF50729">
    <property type="entry name" value="PH domain-like"/>
    <property type="match status" value="1"/>
</dbReference>
<dbReference type="Pfam" id="PF00638">
    <property type="entry name" value="Ran_BP1"/>
    <property type="match status" value="1"/>
</dbReference>
<keyword evidence="1" id="KW-0343">GTPase activation</keyword>
<evidence type="ECO:0000259" key="10">
    <source>
        <dbReference type="PROSITE" id="PS50196"/>
    </source>
</evidence>
<reference evidence="11 12" key="1">
    <citation type="journal article" date="2019" name="PLoS Biol.">
        <title>Sex chromosomes control vertical transmission of feminizing Wolbachia symbionts in an isopod.</title>
        <authorList>
            <person name="Becking T."/>
            <person name="Chebbi M.A."/>
            <person name="Giraud I."/>
            <person name="Moumen B."/>
            <person name="Laverre T."/>
            <person name="Caubet Y."/>
            <person name="Peccoud J."/>
            <person name="Gilbert C."/>
            <person name="Cordaux R."/>
        </authorList>
    </citation>
    <scope>NUCLEOTIDE SEQUENCE [LARGE SCALE GENOMIC DNA]</scope>
    <source>
        <strain evidence="11">ANa2</strain>
        <tissue evidence="11">Whole body excluding digestive tract and cuticle</tissue>
    </source>
</reference>
<evidence type="ECO:0000313" key="11">
    <source>
        <dbReference type="EMBL" id="KAB7502335.1"/>
    </source>
</evidence>
<comment type="caution">
    <text evidence="11">The sequence shown here is derived from an EMBL/GenBank/DDBJ whole genome shotgun (WGS) entry which is preliminary data.</text>
</comment>
<comment type="subunit">
    <text evidence="6">Interacts with RAN (via C-terminus of GTP-bound form) but not with GDP-bound RAN. Identified in a complex composed of RAN, RANGAP1 and RANBP1. Identified in a complex that contains TNPO1, RAN and RANBP1. Identified in a complex that contains CSE1L, KPNA2, RAN and RANBP1. Identified in a complex with nucleotide-free RAN and RCC1.</text>
</comment>
<dbReference type="PANTHER" id="PTHR23138:SF94">
    <property type="entry name" value="RAN BINDING PROTEIN 1"/>
    <property type="match status" value="1"/>
</dbReference>
<dbReference type="Gene3D" id="2.30.29.30">
    <property type="entry name" value="Pleckstrin-homology domain (PH domain)/Phosphotyrosine-binding domain (PTB)"/>
    <property type="match status" value="1"/>
</dbReference>
<protein>
    <recommendedName>
        <fullName evidence="7">Ran-specific GTPase-activating protein</fullName>
    </recommendedName>
    <alternativeName>
        <fullName evidence="8">Ran-binding protein 1</fullName>
    </alternativeName>
</protein>
<sequence>MAPEKTEPESGDEAANASTVSIDNNTSVSSETTEREPYFEPLVHLPEVKVKTNEEDEAELLKMRCKLFRYYNQEAPAEWKERGTGDVRLIMRQDKTLKIRANHYITPFMELKPSCNSDRAFVWSSAADFADEEIKQETFAVRFANSDRM</sequence>
<dbReference type="Proteomes" id="UP000326759">
    <property type="component" value="Unassembled WGS sequence"/>
</dbReference>
<dbReference type="GO" id="GO:0005737">
    <property type="term" value="C:cytoplasm"/>
    <property type="evidence" value="ECO:0007669"/>
    <property type="project" value="TreeGrafter"/>
</dbReference>
<dbReference type="CDD" id="cd13179">
    <property type="entry name" value="RanBD_RanBP1"/>
    <property type="match status" value="1"/>
</dbReference>
<proteinExistence type="inferred from homology"/>
<dbReference type="EMBL" id="SEYY01007845">
    <property type="protein sequence ID" value="KAB7502335.1"/>
    <property type="molecule type" value="Genomic_DNA"/>
</dbReference>
<evidence type="ECO:0000256" key="9">
    <source>
        <dbReference type="SAM" id="MobiDB-lite"/>
    </source>
</evidence>
<evidence type="ECO:0000256" key="4">
    <source>
        <dbReference type="ARBA" id="ARBA00056716"/>
    </source>
</evidence>
<keyword evidence="12" id="KW-1185">Reference proteome</keyword>
<evidence type="ECO:0000256" key="1">
    <source>
        <dbReference type="ARBA" id="ARBA00022468"/>
    </source>
</evidence>
<dbReference type="GO" id="GO:0006913">
    <property type="term" value="P:nucleocytoplasmic transport"/>
    <property type="evidence" value="ECO:0007669"/>
    <property type="project" value="InterPro"/>
</dbReference>
<dbReference type="InterPro" id="IPR045255">
    <property type="entry name" value="RanBP1-like"/>
</dbReference>
<keyword evidence="2" id="KW-0597">Phosphoprotein</keyword>
<feature type="domain" description="RanBD1" evidence="10">
    <location>
        <begin position="38"/>
        <end position="149"/>
    </location>
</feature>
<evidence type="ECO:0000256" key="8">
    <source>
        <dbReference type="ARBA" id="ARBA00081162"/>
    </source>
</evidence>
<dbReference type="PANTHER" id="PTHR23138">
    <property type="entry name" value="RAN BINDING PROTEIN"/>
    <property type="match status" value="1"/>
</dbReference>
<dbReference type="GO" id="GO:0005643">
    <property type="term" value="C:nuclear pore"/>
    <property type="evidence" value="ECO:0007669"/>
    <property type="project" value="TreeGrafter"/>
</dbReference>
<dbReference type="InterPro" id="IPR011993">
    <property type="entry name" value="PH-like_dom_sf"/>
</dbReference>
<dbReference type="PROSITE" id="PS50196">
    <property type="entry name" value="RANBD1"/>
    <property type="match status" value="1"/>
</dbReference>
<keyword evidence="3" id="KW-0007">Acetylation</keyword>
<evidence type="ECO:0000256" key="7">
    <source>
        <dbReference type="ARBA" id="ARBA00067380"/>
    </source>
</evidence>
<evidence type="ECO:0000256" key="2">
    <source>
        <dbReference type="ARBA" id="ARBA00022553"/>
    </source>
</evidence>
<organism evidence="11 12">
    <name type="scientific">Armadillidium nasatum</name>
    <dbReference type="NCBI Taxonomy" id="96803"/>
    <lineage>
        <taxon>Eukaryota</taxon>
        <taxon>Metazoa</taxon>
        <taxon>Ecdysozoa</taxon>
        <taxon>Arthropoda</taxon>
        <taxon>Crustacea</taxon>
        <taxon>Multicrustacea</taxon>
        <taxon>Malacostraca</taxon>
        <taxon>Eumalacostraca</taxon>
        <taxon>Peracarida</taxon>
        <taxon>Isopoda</taxon>
        <taxon>Oniscidea</taxon>
        <taxon>Crinocheta</taxon>
        <taxon>Armadillidiidae</taxon>
        <taxon>Armadillidium</taxon>
    </lineage>
</organism>
<dbReference type="InterPro" id="IPR045256">
    <property type="entry name" value="RanBP1_RanBD"/>
</dbReference>
<evidence type="ECO:0000256" key="5">
    <source>
        <dbReference type="ARBA" id="ARBA00061276"/>
    </source>
</evidence>
<comment type="similarity">
    <text evidence="5">Belongs to the RANBP1 family.</text>
</comment>
<dbReference type="OrthoDB" id="2357150at2759"/>
<dbReference type="AlphaFoldDB" id="A0A5N5TB70"/>
<evidence type="ECO:0000256" key="3">
    <source>
        <dbReference type="ARBA" id="ARBA00022990"/>
    </source>
</evidence>
<feature type="region of interest" description="Disordered" evidence="9">
    <location>
        <begin position="1"/>
        <end position="40"/>
    </location>
</feature>
<accession>A0A5N5TB70</accession>
<dbReference type="FunFam" id="2.30.29.30:FF:000824">
    <property type="entry name" value="Ran-specific GTPase-activating protein"/>
    <property type="match status" value="1"/>
</dbReference>
<dbReference type="SMART" id="SM00160">
    <property type="entry name" value="RanBD"/>
    <property type="match status" value="1"/>
</dbReference>